<dbReference type="Proteomes" id="UP000012960">
    <property type="component" value="Unplaced"/>
</dbReference>
<gene>
    <name evidence="3" type="ORF">GSMUA_282880.1</name>
</gene>
<dbReference type="Gene3D" id="2.60.34.10">
    <property type="entry name" value="Substrate Binding Domain Of DNAk, Chain A, domain 1"/>
    <property type="match status" value="1"/>
</dbReference>
<name>A0A804JAH9_MUSAM</name>
<dbReference type="PANTHER" id="PTHR19375">
    <property type="entry name" value="HEAT SHOCK PROTEIN 70KDA"/>
    <property type="match status" value="1"/>
</dbReference>
<dbReference type="GO" id="GO:0005524">
    <property type="term" value="F:ATP binding"/>
    <property type="evidence" value="ECO:0007669"/>
    <property type="project" value="UniProtKB-KW"/>
</dbReference>
<sequence>MVSRKMKEIAEAYLDSTMKNALVIDPACFSDPGVRQRLLTNDTHLDGEGFGNRMWSTILSRNSTENTKSIMVFNGNSISQPLILIFSGKSQANIISELLKKFYLSWIPPAPRRVPRPTLCFDIEVNGILNVPAVDKYHNYQ</sequence>
<evidence type="ECO:0000313" key="4">
    <source>
        <dbReference type="EnsemblPlants" id="Ma05_p31000.1"/>
    </source>
</evidence>
<dbReference type="InParanoid" id="A0A804JAH9"/>
<evidence type="ECO:0000256" key="1">
    <source>
        <dbReference type="ARBA" id="ARBA00022741"/>
    </source>
</evidence>
<organism evidence="4 5">
    <name type="scientific">Musa acuminata subsp. malaccensis</name>
    <name type="common">Wild banana</name>
    <name type="synonym">Musa malaccensis</name>
    <dbReference type="NCBI Taxonomy" id="214687"/>
    <lineage>
        <taxon>Eukaryota</taxon>
        <taxon>Viridiplantae</taxon>
        <taxon>Streptophyta</taxon>
        <taxon>Embryophyta</taxon>
        <taxon>Tracheophyta</taxon>
        <taxon>Spermatophyta</taxon>
        <taxon>Magnoliopsida</taxon>
        <taxon>Liliopsida</taxon>
        <taxon>Zingiberales</taxon>
        <taxon>Musaceae</taxon>
        <taxon>Musa</taxon>
    </lineage>
</organism>
<dbReference type="InterPro" id="IPR029047">
    <property type="entry name" value="HSP70_peptide-bd_sf"/>
</dbReference>
<dbReference type="SUPFAM" id="SSF100920">
    <property type="entry name" value="Heat shock protein 70kD (HSP70), peptide-binding domain"/>
    <property type="match status" value="1"/>
</dbReference>
<evidence type="ECO:0000313" key="5">
    <source>
        <dbReference type="Proteomes" id="UP000012960"/>
    </source>
</evidence>
<dbReference type="InterPro" id="IPR013126">
    <property type="entry name" value="Hsp_70_fam"/>
</dbReference>
<dbReference type="Pfam" id="PF00012">
    <property type="entry name" value="HSP70"/>
    <property type="match status" value="1"/>
</dbReference>
<evidence type="ECO:0000256" key="2">
    <source>
        <dbReference type="ARBA" id="ARBA00022840"/>
    </source>
</evidence>
<reference evidence="3" key="1">
    <citation type="submission" date="2021-03" db="EMBL/GenBank/DDBJ databases">
        <authorList>
            <consortium name="Genoscope - CEA"/>
            <person name="William W."/>
        </authorList>
    </citation>
    <scope>NUCLEOTIDE SEQUENCE</scope>
    <source>
        <strain evidence="3">Doubled-haploid Pahang</strain>
    </source>
</reference>
<protein>
    <submittedName>
        <fullName evidence="3">(wild Malaysian banana) hypothetical protein</fullName>
    </submittedName>
</protein>
<dbReference type="Gramene" id="Ma05_t31000.1">
    <property type="protein sequence ID" value="Ma05_p31000.1"/>
    <property type="gene ID" value="Ma05_g31000"/>
</dbReference>
<dbReference type="GO" id="GO:0140662">
    <property type="term" value="F:ATP-dependent protein folding chaperone"/>
    <property type="evidence" value="ECO:0007669"/>
    <property type="project" value="InterPro"/>
</dbReference>
<accession>A0A804JAH9</accession>
<keyword evidence="5" id="KW-1185">Reference proteome</keyword>
<proteinExistence type="predicted"/>
<keyword evidence="2" id="KW-0067">ATP-binding</keyword>
<reference evidence="4" key="2">
    <citation type="submission" date="2021-05" db="UniProtKB">
        <authorList>
            <consortium name="EnsemblPlants"/>
        </authorList>
    </citation>
    <scope>IDENTIFICATION</scope>
    <source>
        <strain evidence="4">subsp. malaccensis</strain>
    </source>
</reference>
<dbReference type="EMBL" id="HG996470">
    <property type="protein sequence ID" value="CAG1840636.1"/>
    <property type="molecule type" value="Genomic_DNA"/>
</dbReference>
<evidence type="ECO:0000313" key="3">
    <source>
        <dbReference type="EMBL" id="CAG1840636.1"/>
    </source>
</evidence>
<keyword evidence="1" id="KW-0547">Nucleotide-binding</keyword>
<dbReference type="AlphaFoldDB" id="A0A804JAH9"/>
<dbReference type="EnsemblPlants" id="Ma05_t31000.1">
    <property type="protein sequence ID" value="Ma05_p31000.1"/>
    <property type="gene ID" value="Ma05_g31000"/>
</dbReference>